<sequence>MPQGEYLVYEVFVQRQALDFHVNVGSLRAANAEMAIQMARETFFRREEVYDIWVVPEHCISSSPHDAAHLPVHAMDKKYRLPRGYDNAPHWKKFKAKAMTIEDVANEMTGGGGEGSR</sequence>
<dbReference type="EMBL" id="PXYT01000082">
    <property type="protein sequence ID" value="PSR24338.1"/>
    <property type="molecule type" value="Genomic_DNA"/>
</dbReference>
<gene>
    <name evidence="1" type="ORF">C7B43_19335</name>
</gene>
<protein>
    <submittedName>
        <fullName evidence="1">Phenylacetic acid degradation protein</fullName>
    </submittedName>
</protein>
<accession>A0A2T2WQ25</accession>
<proteinExistence type="predicted"/>
<comment type="caution">
    <text evidence="1">The sequence shown here is derived from an EMBL/GenBank/DDBJ whole genome shotgun (WGS) entry which is preliminary data.</text>
</comment>
<dbReference type="InterPro" id="IPR009359">
    <property type="entry name" value="PaaB"/>
</dbReference>
<dbReference type="Pfam" id="PF06243">
    <property type="entry name" value="PaaB"/>
    <property type="match status" value="1"/>
</dbReference>
<evidence type="ECO:0000313" key="1">
    <source>
        <dbReference type="EMBL" id="PSR24338.1"/>
    </source>
</evidence>
<dbReference type="Gene3D" id="3.10.20.520">
    <property type="entry name" value="Phenylacetic acid degradation B"/>
    <property type="match status" value="1"/>
</dbReference>
<evidence type="ECO:0000313" key="2">
    <source>
        <dbReference type="Proteomes" id="UP000242699"/>
    </source>
</evidence>
<name>A0A2T2WQ25_9FIRM</name>
<reference evidence="1 2" key="1">
    <citation type="journal article" date="2014" name="BMC Genomics">
        <title>Comparison of environmental and isolate Sulfobacillus genomes reveals diverse carbon, sulfur, nitrogen, and hydrogen metabolisms.</title>
        <authorList>
            <person name="Justice N.B."/>
            <person name="Norman A."/>
            <person name="Brown C.T."/>
            <person name="Singh A."/>
            <person name="Thomas B.C."/>
            <person name="Banfield J.F."/>
        </authorList>
    </citation>
    <scope>NUCLEOTIDE SEQUENCE [LARGE SCALE GENOMIC DNA]</scope>
    <source>
        <strain evidence="1">AMDSBA1</strain>
    </source>
</reference>
<organism evidence="1 2">
    <name type="scientific">Sulfobacillus benefaciens</name>
    <dbReference type="NCBI Taxonomy" id="453960"/>
    <lineage>
        <taxon>Bacteria</taxon>
        <taxon>Bacillati</taxon>
        <taxon>Bacillota</taxon>
        <taxon>Clostridia</taxon>
        <taxon>Eubacteriales</taxon>
        <taxon>Clostridiales Family XVII. Incertae Sedis</taxon>
        <taxon>Sulfobacillus</taxon>
    </lineage>
</organism>
<dbReference type="InterPro" id="IPR038693">
    <property type="entry name" value="PaaB_sf"/>
</dbReference>
<dbReference type="AlphaFoldDB" id="A0A2T2WQ25"/>
<dbReference type="Proteomes" id="UP000242699">
    <property type="component" value="Unassembled WGS sequence"/>
</dbReference>